<name>A0A182J198_ANOAO</name>
<organism evidence="1">
    <name type="scientific">Anopheles atroparvus</name>
    <name type="common">European mosquito</name>
    <dbReference type="NCBI Taxonomy" id="41427"/>
    <lineage>
        <taxon>Eukaryota</taxon>
        <taxon>Metazoa</taxon>
        <taxon>Ecdysozoa</taxon>
        <taxon>Arthropoda</taxon>
        <taxon>Hexapoda</taxon>
        <taxon>Insecta</taxon>
        <taxon>Pterygota</taxon>
        <taxon>Neoptera</taxon>
        <taxon>Endopterygota</taxon>
        <taxon>Diptera</taxon>
        <taxon>Nematocera</taxon>
        <taxon>Culicoidea</taxon>
        <taxon>Culicidae</taxon>
        <taxon>Anophelinae</taxon>
        <taxon>Anopheles</taxon>
    </lineage>
</organism>
<dbReference type="AlphaFoldDB" id="A0A182J198"/>
<proteinExistence type="predicted"/>
<dbReference type="EnsemblMetazoa" id="AATE009438-RA">
    <property type="protein sequence ID" value="AATE009438-PA.1"/>
    <property type="gene ID" value="AATE009438"/>
</dbReference>
<evidence type="ECO:0000313" key="1">
    <source>
        <dbReference type="EnsemblMetazoa" id="AATE009438-PA.1"/>
    </source>
</evidence>
<reference evidence="1" key="1">
    <citation type="submission" date="2022-08" db="UniProtKB">
        <authorList>
            <consortium name="EnsemblMetazoa"/>
        </authorList>
    </citation>
    <scope>IDENTIFICATION</scope>
    <source>
        <strain evidence="1">EBRO</strain>
    </source>
</reference>
<accession>A0A182J198</accession>
<dbReference type="VEuPathDB" id="VectorBase:AATE009438"/>
<sequence length="203" mass="21967">MKLFFCGGYRSSTPLSATSGSPGALESCELKNAILPGICRPQVSYTARARPCRNSFAVITPTNTSVLCELLGVSDGCSPMMSRAAGRQIETKVDGQKVTFLQQSSSMFRLEEADENPGGQEAKKDTHHPPERLLLAGERAGAVVVAVVVVAVVVVVVGSPPIGRRRITRYESWNFMGYTWKRQVMMKVEFEGAASSAIRAQII</sequence>
<protein>
    <submittedName>
        <fullName evidence="1">Uncharacterized protein</fullName>
    </submittedName>
</protein>